<dbReference type="OrthoDB" id="6238816at2759"/>
<evidence type="ECO:0000313" key="2">
    <source>
        <dbReference type="Proteomes" id="UP000054324"/>
    </source>
</evidence>
<dbReference type="STRING" id="6198.A0A075A997"/>
<accession>A0A075A997</accession>
<gene>
    <name evidence="1" type="ORF">T265_08178</name>
</gene>
<dbReference type="InterPro" id="IPR036424">
    <property type="entry name" value="UPP_synth-like_sf"/>
</dbReference>
<keyword evidence="2" id="KW-1185">Reference proteome</keyword>
<protein>
    <submittedName>
        <fullName evidence="1">Uncharacterized protein</fullName>
    </submittedName>
</protein>
<reference evidence="1 2" key="1">
    <citation type="submission" date="2013-11" db="EMBL/GenBank/DDBJ databases">
        <title>Opisthorchis viverrini - life in the bile duct.</title>
        <authorList>
            <person name="Young N.D."/>
            <person name="Nagarajan N."/>
            <person name="Lin S.J."/>
            <person name="Korhonen P.K."/>
            <person name="Jex A.R."/>
            <person name="Hall R.S."/>
            <person name="Safavi-Hemami H."/>
            <person name="Kaewkong W."/>
            <person name="Bertrand D."/>
            <person name="Gao S."/>
            <person name="Seet Q."/>
            <person name="Wongkham S."/>
            <person name="Teh B.T."/>
            <person name="Wongkham C."/>
            <person name="Intapan P.M."/>
            <person name="Maleewong W."/>
            <person name="Yang X."/>
            <person name="Hu M."/>
            <person name="Wang Z."/>
            <person name="Hofmann A."/>
            <person name="Sternberg P.W."/>
            <person name="Tan P."/>
            <person name="Wang J."/>
            <person name="Gasser R.B."/>
        </authorList>
    </citation>
    <scope>NUCLEOTIDE SEQUENCE [LARGE SCALE GENOMIC DNA]</scope>
</reference>
<dbReference type="EMBL" id="KL596823">
    <property type="protein sequence ID" value="KER24089.1"/>
    <property type="molecule type" value="Genomic_DNA"/>
</dbReference>
<dbReference type="RefSeq" id="XP_009172167.1">
    <property type="nucleotide sequence ID" value="XM_009173903.1"/>
</dbReference>
<dbReference type="GO" id="GO:0016765">
    <property type="term" value="F:transferase activity, transferring alkyl or aryl (other than methyl) groups"/>
    <property type="evidence" value="ECO:0007669"/>
    <property type="project" value="InterPro"/>
</dbReference>
<dbReference type="Proteomes" id="UP000054324">
    <property type="component" value="Unassembled WGS sequence"/>
</dbReference>
<proteinExistence type="predicted"/>
<dbReference type="KEGG" id="ovi:T265_08178"/>
<dbReference type="Gene3D" id="3.40.1180.10">
    <property type="entry name" value="Decaprenyl diphosphate synthase-like"/>
    <property type="match status" value="1"/>
</dbReference>
<name>A0A075A997_OPIVI</name>
<dbReference type="GeneID" id="20322357"/>
<sequence>MLCLTCSCGPKIWEFPWFPYVTIKVLIVCVSSFHSGNVLSRKSELVDRLSKLTNVAGVEKLSGSLYRYTFESDNETTKLPDVELTIQFGTYTCLAGIFPWQSRFSEFLNVSSHWDIQSHEFRALFCRFRNIKQRWGR</sequence>
<organism evidence="1 2">
    <name type="scientific">Opisthorchis viverrini</name>
    <name type="common">Southeast Asian liver fluke</name>
    <dbReference type="NCBI Taxonomy" id="6198"/>
    <lineage>
        <taxon>Eukaryota</taxon>
        <taxon>Metazoa</taxon>
        <taxon>Spiralia</taxon>
        <taxon>Lophotrochozoa</taxon>
        <taxon>Platyhelminthes</taxon>
        <taxon>Trematoda</taxon>
        <taxon>Digenea</taxon>
        <taxon>Opisthorchiida</taxon>
        <taxon>Opisthorchiata</taxon>
        <taxon>Opisthorchiidae</taxon>
        <taxon>Opisthorchis</taxon>
    </lineage>
</organism>
<dbReference type="CTD" id="20322357"/>
<evidence type="ECO:0000313" key="1">
    <source>
        <dbReference type="EMBL" id="KER24089.1"/>
    </source>
</evidence>
<dbReference type="AlphaFoldDB" id="A0A075A997"/>
<dbReference type="SUPFAM" id="SSF64005">
    <property type="entry name" value="Undecaprenyl diphosphate synthase"/>
    <property type="match status" value="1"/>
</dbReference>